<comment type="caution">
    <text evidence="4">The sequence shown here is derived from an EMBL/GenBank/DDBJ whole genome shotgun (WGS) entry which is preliminary data.</text>
</comment>
<proteinExistence type="inferred from homology"/>
<dbReference type="GO" id="GO:0003735">
    <property type="term" value="F:structural constituent of ribosome"/>
    <property type="evidence" value="ECO:0007669"/>
    <property type="project" value="InterPro"/>
</dbReference>
<evidence type="ECO:0000256" key="1">
    <source>
        <dbReference type="ARBA" id="ARBA00005781"/>
    </source>
</evidence>
<evidence type="ECO:0008006" key="6">
    <source>
        <dbReference type="Google" id="ProtNLM"/>
    </source>
</evidence>
<protein>
    <recommendedName>
        <fullName evidence="6">Mitochondrial ribosomal protein L19</fullName>
    </recommendedName>
</protein>
<dbReference type="SUPFAM" id="SSF50104">
    <property type="entry name" value="Translation proteins SH3-like domain"/>
    <property type="match status" value="1"/>
</dbReference>
<dbReference type="Pfam" id="PF01245">
    <property type="entry name" value="Ribosomal_L19"/>
    <property type="match status" value="1"/>
</dbReference>
<dbReference type="OrthoDB" id="4726at2759"/>
<reference evidence="4" key="2">
    <citation type="submission" date="2021-10" db="EMBL/GenBank/DDBJ databases">
        <title>Phylogenomics reveals ancestral predisposition of the termite-cultivated fungus Termitomyces towards a domesticated lifestyle.</title>
        <authorList>
            <person name="Auxier B."/>
            <person name="Grum-Grzhimaylo A."/>
            <person name="Cardenas M.E."/>
            <person name="Lodge J.D."/>
            <person name="Laessoe T."/>
            <person name="Pedersen O."/>
            <person name="Smith M.E."/>
            <person name="Kuyper T.W."/>
            <person name="Franco-Molano E.A."/>
            <person name="Baroni T.J."/>
            <person name="Aanen D.K."/>
        </authorList>
    </citation>
    <scope>NUCLEOTIDE SEQUENCE</scope>
    <source>
        <strain evidence="4">D49</strain>
    </source>
</reference>
<keyword evidence="2" id="KW-0689">Ribosomal protein</keyword>
<dbReference type="AlphaFoldDB" id="A0A9P7GS98"/>
<keyword evidence="3" id="KW-0687">Ribonucleoprotein</keyword>
<dbReference type="Gene3D" id="2.30.30.790">
    <property type="match status" value="1"/>
</dbReference>
<dbReference type="GO" id="GO:0006412">
    <property type="term" value="P:translation"/>
    <property type="evidence" value="ECO:0007669"/>
    <property type="project" value="InterPro"/>
</dbReference>
<evidence type="ECO:0000313" key="4">
    <source>
        <dbReference type="EMBL" id="KAG5654470.1"/>
    </source>
</evidence>
<dbReference type="InterPro" id="IPR008991">
    <property type="entry name" value="Translation_prot_SH3-like_sf"/>
</dbReference>
<dbReference type="EMBL" id="JABCKI010000007">
    <property type="protein sequence ID" value="KAG5654470.1"/>
    <property type="molecule type" value="Genomic_DNA"/>
</dbReference>
<dbReference type="GO" id="GO:0005762">
    <property type="term" value="C:mitochondrial large ribosomal subunit"/>
    <property type="evidence" value="ECO:0007669"/>
    <property type="project" value="TreeGrafter"/>
</dbReference>
<evidence type="ECO:0000256" key="2">
    <source>
        <dbReference type="ARBA" id="ARBA00022980"/>
    </source>
</evidence>
<gene>
    <name evidence="4" type="ORF">H0H81_001969</name>
</gene>
<evidence type="ECO:0000313" key="5">
    <source>
        <dbReference type="Proteomes" id="UP000717328"/>
    </source>
</evidence>
<accession>A0A9P7GS98</accession>
<dbReference type="InterPro" id="IPR001857">
    <property type="entry name" value="Ribosomal_bL19"/>
</dbReference>
<sequence length="170" mass="19177">MLNLCAAAARRMSTAVRTKTPTYPFSKTALIPPPPFLTAPKQLRQGKGLMEYLNKSLATPEKQEMFRNLFSRQSRNQIMPGSIVQVTLEHAPSTFTGVLMGIRRRGLDTSILLRNVIQRTGVEMQFHVNSPHVKDIKVLQKPPGGRMRRAKLFYLRDSPEKMSMIAGGRK</sequence>
<evidence type="ECO:0000256" key="3">
    <source>
        <dbReference type="ARBA" id="ARBA00023274"/>
    </source>
</evidence>
<reference evidence="4" key="1">
    <citation type="submission" date="2021-02" db="EMBL/GenBank/DDBJ databases">
        <authorList>
            <person name="Nieuwenhuis M."/>
            <person name="Van De Peppel L.J.J."/>
        </authorList>
    </citation>
    <scope>NUCLEOTIDE SEQUENCE</scope>
    <source>
        <strain evidence="4">D49</strain>
    </source>
</reference>
<keyword evidence="5" id="KW-1185">Reference proteome</keyword>
<name>A0A9P7GS98_9AGAR</name>
<dbReference type="PANTHER" id="PTHR15680">
    <property type="entry name" value="RIBOSOMAL PROTEIN L19"/>
    <property type="match status" value="1"/>
</dbReference>
<dbReference type="PANTHER" id="PTHR15680:SF9">
    <property type="entry name" value="LARGE RIBOSOMAL SUBUNIT PROTEIN BL19M"/>
    <property type="match status" value="1"/>
</dbReference>
<dbReference type="Proteomes" id="UP000717328">
    <property type="component" value="Unassembled WGS sequence"/>
</dbReference>
<dbReference type="InterPro" id="IPR038657">
    <property type="entry name" value="Ribosomal_bL19_sf"/>
</dbReference>
<organism evidence="4 5">
    <name type="scientific">Sphagnurus paluster</name>
    <dbReference type="NCBI Taxonomy" id="117069"/>
    <lineage>
        <taxon>Eukaryota</taxon>
        <taxon>Fungi</taxon>
        <taxon>Dikarya</taxon>
        <taxon>Basidiomycota</taxon>
        <taxon>Agaricomycotina</taxon>
        <taxon>Agaricomycetes</taxon>
        <taxon>Agaricomycetidae</taxon>
        <taxon>Agaricales</taxon>
        <taxon>Tricholomatineae</taxon>
        <taxon>Lyophyllaceae</taxon>
        <taxon>Sphagnurus</taxon>
    </lineage>
</organism>
<comment type="similarity">
    <text evidence="1">Belongs to the bacterial ribosomal protein bL19 family.</text>
</comment>